<comment type="caution">
    <text evidence="2">The sequence shown here is derived from an EMBL/GenBank/DDBJ whole genome shotgun (WGS) entry which is preliminary data.</text>
</comment>
<protein>
    <submittedName>
        <fullName evidence="2">Uncharacterized protein</fullName>
    </submittedName>
</protein>
<evidence type="ECO:0000256" key="1">
    <source>
        <dbReference type="SAM" id="SignalP"/>
    </source>
</evidence>
<evidence type="ECO:0000313" key="3">
    <source>
        <dbReference type="Proteomes" id="UP001153954"/>
    </source>
</evidence>
<gene>
    <name evidence="2" type="ORF">EEDITHA_LOCUS1492</name>
</gene>
<proteinExistence type="predicted"/>
<dbReference type="AlphaFoldDB" id="A0AAU9TD36"/>
<sequence length="137" mass="15622">MTGKWFLIFVLFAYEGLCVTEIRLPDRNITYTRNELNLFAPSIGIPKLWIGTLRSCHIIFPDGRSYEAYPGNTIPSPNLSFLRTTIPEFQNCAVGFRHDIATSYSGTYELVSTVLHSEDNSVSVTRKRFNLVINERV</sequence>
<reference evidence="2" key="1">
    <citation type="submission" date="2022-03" db="EMBL/GenBank/DDBJ databases">
        <authorList>
            <person name="Tunstrom K."/>
        </authorList>
    </citation>
    <scope>NUCLEOTIDE SEQUENCE</scope>
</reference>
<keyword evidence="1" id="KW-0732">Signal</keyword>
<accession>A0AAU9TD36</accession>
<keyword evidence="3" id="KW-1185">Reference proteome</keyword>
<evidence type="ECO:0000313" key="2">
    <source>
        <dbReference type="EMBL" id="CAH2084970.1"/>
    </source>
</evidence>
<dbReference type="Proteomes" id="UP001153954">
    <property type="component" value="Unassembled WGS sequence"/>
</dbReference>
<feature type="chain" id="PRO_5043840964" evidence="1">
    <location>
        <begin position="19"/>
        <end position="137"/>
    </location>
</feature>
<feature type="signal peptide" evidence="1">
    <location>
        <begin position="1"/>
        <end position="18"/>
    </location>
</feature>
<name>A0AAU9TD36_EUPED</name>
<dbReference type="EMBL" id="CAKOGL010000003">
    <property type="protein sequence ID" value="CAH2084970.1"/>
    <property type="molecule type" value="Genomic_DNA"/>
</dbReference>
<organism evidence="2 3">
    <name type="scientific">Euphydryas editha</name>
    <name type="common">Edith's checkerspot</name>
    <dbReference type="NCBI Taxonomy" id="104508"/>
    <lineage>
        <taxon>Eukaryota</taxon>
        <taxon>Metazoa</taxon>
        <taxon>Ecdysozoa</taxon>
        <taxon>Arthropoda</taxon>
        <taxon>Hexapoda</taxon>
        <taxon>Insecta</taxon>
        <taxon>Pterygota</taxon>
        <taxon>Neoptera</taxon>
        <taxon>Endopterygota</taxon>
        <taxon>Lepidoptera</taxon>
        <taxon>Glossata</taxon>
        <taxon>Ditrysia</taxon>
        <taxon>Papilionoidea</taxon>
        <taxon>Nymphalidae</taxon>
        <taxon>Nymphalinae</taxon>
        <taxon>Euphydryas</taxon>
    </lineage>
</organism>